<dbReference type="Gene3D" id="3.40.190.10">
    <property type="entry name" value="Periplasmic binding protein-like II"/>
    <property type="match status" value="2"/>
</dbReference>
<evidence type="ECO:0000256" key="2">
    <source>
        <dbReference type="SAM" id="SignalP"/>
    </source>
</evidence>
<feature type="region of interest" description="Disordered" evidence="1">
    <location>
        <begin position="25"/>
        <end position="61"/>
    </location>
</feature>
<evidence type="ECO:0000313" key="4">
    <source>
        <dbReference type="Proteomes" id="UP000436047"/>
    </source>
</evidence>
<feature type="chain" id="PRO_5038931163" evidence="2">
    <location>
        <begin position="21"/>
        <end position="470"/>
    </location>
</feature>
<dbReference type="EMBL" id="VUMI01000002">
    <property type="protein sequence ID" value="MSS87054.1"/>
    <property type="molecule type" value="Genomic_DNA"/>
</dbReference>
<dbReference type="Proteomes" id="UP000436047">
    <property type="component" value="Unassembled WGS sequence"/>
</dbReference>
<evidence type="ECO:0000256" key="1">
    <source>
        <dbReference type="SAM" id="MobiDB-lite"/>
    </source>
</evidence>
<dbReference type="InterPro" id="IPR006059">
    <property type="entry name" value="SBP"/>
</dbReference>
<keyword evidence="2" id="KW-0732">Signal</keyword>
<protein>
    <submittedName>
        <fullName evidence="3">Extracellular solute-binding protein</fullName>
    </submittedName>
</protein>
<feature type="compositionally biased region" description="Polar residues" evidence="1">
    <location>
        <begin position="50"/>
        <end position="59"/>
    </location>
</feature>
<comment type="caution">
    <text evidence="3">The sequence shown here is derived from an EMBL/GenBank/DDBJ whole genome shotgun (WGS) entry which is preliminary data.</text>
</comment>
<sequence>MKKKVLATILAVAMTLGLTACGSGGNGGTAESSAPAAAEVSSEAPAADTQEASAETGSEQEPFEGTITIACGAMESEALQQILKLYQEKNPNVNLDIIVTQTVTDFETMMTGWIAADTLPDMYIAQVGSVEQGYAANGYLEPLTDSGLLDRLVEGDRELISYNGDVYAFPMNLSVSAIIVNNGVLKEAGIELNHDNYPKCWQDLLDLFQKCVDAGIEKPVSLAGQDASAVTAWTFQYIYQAIYGQNPNWYADILRGNAAWNDDLYMEMFNKYSEMLPYIGDDALGTGADGMRKKFITGESPIYFQVAGEVGTLKELDPELDILLLPSAFTDDPADQTIISGFDSGISITKSAKNKELCFDFLDFITSAEGATILTSTAAYLPTTKDNQMELDPAFDLIYSILKNDELPNSPILSRQWIPGVKEIMKTGQQNWFAGEDAKSVADKIQEEHTRLMEADPAWVENFLANYKDK</sequence>
<dbReference type="RefSeq" id="WP_154463127.1">
    <property type="nucleotide sequence ID" value="NZ_DBFWSC010000348.1"/>
</dbReference>
<evidence type="ECO:0000313" key="3">
    <source>
        <dbReference type="EMBL" id="MSS87054.1"/>
    </source>
</evidence>
<feature type="signal peptide" evidence="2">
    <location>
        <begin position="1"/>
        <end position="20"/>
    </location>
</feature>
<accession>A0A6N7WBF1</accession>
<dbReference type="Pfam" id="PF01547">
    <property type="entry name" value="SBP_bac_1"/>
    <property type="match status" value="1"/>
</dbReference>
<organism evidence="3 4">
    <name type="scientific">Eisenbergiella porci</name>
    <dbReference type="NCBI Taxonomy" id="2652274"/>
    <lineage>
        <taxon>Bacteria</taxon>
        <taxon>Bacillati</taxon>
        <taxon>Bacillota</taxon>
        <taxon>Clostridia</taxon>
        <taxon>Lachnospirales</taxon>
        <taxon>Lachnospiraceae</taxon>
        <taxon>Eisenbergiella</taxon>
    </lineage>
</organism>
<dbReference type="InterPro" id="IPR050490">
    <property type="entry name" value="Bact_solute-bd_prot1"/>
</dbReference>
<reference evidence="3 4" key="1">
    <citation type="submission" date="2019-08" db="EMBL/GenBank/DDBJ databases">
        <title>In-depth cultivation of the pig gut microbiome towards novel bacterial diversity and tailored functional studies.</title>
        <authorList>
            <person name="Wylensek D."/>
            <person name="Hitch T.C.A."/>
            <person name="Clavel T."/>
        </authorList>
    </citation>
    <scope>NUCLEOTIDE SEQUENCE [LARGE SCALE GENOMIC DNA]</scope>
    <source>
        <strain evidence="3 4">WCA-389-WT-23B</strain>
    </source>
</reference>
<dbReference type="GeneID" id="86051740"/>
<gene>
    <name evidence="3" type="ORF">FYJ45_01400</name>
</gene>
<dbReference type="PANTHER" id="PTHR43649">
    <property type="entry name" value="ARABINOSE-BINDING PROTEIN-RELATED"/>
    <property type="match status" value="1"/>
</dbReference>
<feature type="compositionally biased region" description="Low complexity" evidence="1">
    <location>
        <begin position="30"/>
        <end position="47"/>
    </location>
</feature>
<keyword evidence="4" id="KW-1185">Reference proteome</keyword>
<dbReference type="SUPFAM" id="SSF53850">
    <property type="entry name" value="Periplasmic binding protein-like II"/>
    <property type="match status" value="1"/>
</dbReference>
<proteinExistence type="predicted"/>
<name>A0A6N7WBF1_9FIRM</name>
<dbReference type="PROSITE" id="PS51257">
    <property type="entry name" value="PROKAR_LIPOPROTEIN"/>
    <property type="match status" value="1"/>
</dbReference>
<dbReference type="AlphaFoldDB" id="A0A6N7WBF1"/>